<protein>
    <submittedName>
        <fullName evidence="1">Uncharacterized protein</fullName>
    </submittedName>
</protein>
<reference evidence="1" key="1">
    <citation type="submission" date="2020-01" db="EMBL/GenBank/DDBJ databases">
        <authorList>
            <person name="Meier V. D."/>
            <person name="Meier V D."/>
        </authorList>
    </citation>
    <scope>NUCLEOTIDE SEQUENCE</scope>
    <source>
        <strain evidence="1">HLG_WM_MAG_10</strain>
    </source>
</reference>
<gene>
    <name evidence="1" type="ORF">HELGO_WM18358</name>
</gene>
<organism evidence="1">
    <name type="scientific">uncultured Aureispira sp</name>
    <dbReference type="NCBI Taxonomy" id="1331704"/>
    <lineage>
        <taxon>Bacteria</taxon>
        <taxon>Pseudomonadati</taxon>
        <taxon>Bacteroidota</taxon>
        <taxon>Saprospiria</taxon>
        <taxon>Saprospirales</taxon>
        <taxon>Saprospiraceae</taxon>
        <taxon>Aureispira</taxon>
        <taxon>environmental samples</taxon>
    </lineage>
</organism>
<evidence type="ECO:0000313" key="1">
    <source>
        <dbReference type="EMBL" id="CAA6821495.1"/>
    </source>
</evidence>
<proteinExistence type="predicted"/>
<sequence>MSVTNEQACARRKGLARVTRSIFLKFSDQKDDAKRSFYLLNVPKNLTCEFIQPVIF</sequence>
<accession>A0A6S6TQC9</accession>
<dbReference type="AlphaFoldDB" id="A0A6S6TQC9"/>
<name>A0A6S6TQC9_9BACT</name>
<dbReference type="EMBL" id="CACVAQ010000297">
    <property type="protein sequence ID" value="CAA6821495.1"/>
    <property type="molecule type" value="Genomic_DNA"/>
</dbReference>